<dbReference type="Proteomes" id="UP000015106">
    <property type="component" value="Chromosome 1"/>
</dbReference>
<accession>A0A8R7P4I9</accession>
<evidence type="ECO:0000256" key="1">
    <source>
        <dbReference type="SAM" id="MobiDB-lite"/>
    </source>
</evidence>
<organism evidence="2 3">
    <name type="scientific">Triticum urartu</name>
    <name type="common">Red wild einkorn</name>
    <name type="synonym">Crithodium urartu</name>
    <dbReference type="NCBI Taxonomy" id="4572"/>
    <lineage>
        <taxon>Eukaryota</taxon>
        <taxon>Viridiplantae</taxon>
        <taxon>Streptophyta</taxon>
        <taxon>Embryophyta</taxon>
        <taxon>Tracheophyta</taxon>
        <taxon>Spermatophyta</taxon>
        <taxon>Magnoliopsida</taxon>
        <taxon>Liliopsida</taxon>
        <taxon>Poales</taxon>
        <taxon>Poaceae</taxon>
        <taxon>BOP clade</taxon>
        <taxon>Pooideae</taxon>
        <taxon>Triticodae</taxon>
        <taxon>Triticeae</taxon>
        <taxon>Triticinae</taxon>
        <taxon>Triticum</taxon>
    </lineage>
</organism>
<reference evidence="3" key="1">
    <citation type="journal article" date="2013" name="Nature">
        <title>Draft genome of the wheat A-genome progenitor Triticum urartu.</title>
        <authorList>
            <person name="Ling H.Q."/>
            <person name="Zhao S."/>
            <person name="Liu D."/>
            <person name="Wang J."/>
            <person name="Sun H."/>
            <person name="Zhang C."/>
            <person name="Fan H."/>
            <person name="Li D."/>
            <person name="Dong L."/>
            <person name="Tao Y."/>
            <person name="Gao C."/>
            <person name="Wu H."/>
            <person name="Li Y."/>
            <person name="Cui Y."/>
            <person name="Guo X."/>
            <person name="Zheng S."/>
            <person name="Wang B."/>
            <person name="Yu K."/>
            <person name="Liang Q."/>
            <person name="Yang W."/>
            <person name="Lou X."/>
            <person name="Chen J."/>
            <person name="Feng M."/>
            <person name="Jian J."/>
            <person name="Zhang X."/>
            <person name="Luo G."/>
            <person name="Jiang Y."/>
            <person name="Liu J."/>
            <person name="Wang Z."/>
            <person name="Sha Y."/>
            <person name="Zhang B."/>
            <person name="Wu H."/>
            <person name="Tang D."/>
            <person name="Shen Q."/>
            <person name="Xue P."/>
            <person name="Zou S."/>
            <person name="Wang X."/>
            <person name="Liu X."/>
            <person name="Wang F."/>
            <person name="Yang Y."/>
            <person name="An X."/>
            <person name="Dong Z."/>
            <person name="Zhang K."/>
            <person name="Zhang X."/>
            <person name="Luo M.C."/>
            <person name="Dvorak J."/>
            <person name="Tong Y."/>
            <person name="Wang J."/>
            <person name="Yang H."/>
            <person name="Li Z."/>
            <person name="Wang D."/>
            <person name="Zhang A."/>
            <person name="Wang J."/>
        </authorList>
    </citation>
    <scope>NUCLEOTIDE SEQUENCE</scope>
    <source>
        <strain evidence="3">cv. G1812</strain>
    </source>
</reference>
<dbReference type="EnsemblPlants" id="TuG1812G0100000848.01.T01">
    <property type="protein sequence ID" value="TuG1812G0100000848.01.T01"/>
    <property type="gene ID" value="TuG1812G0100000848.01"/>
</dbReference>
<reference evidence="2" key="3">
    <citation type="submission" date="2022-06" db="UniProtKB">
        <authorList>
            <consortium name="EnsemblPlants"/>
        </authorList>
    </citation>
    <scope>IDENTIFICATION</scope>
</reference>
<evidence type="ECO:0000313" key="3">
    <source>
        <dbReference type="Proteomes" id="UP000015106"/>
    </source>
</evidence>
<keyword evidence="3" id="KW-1185">Reference proteome</keyword>
<protein>
    <submittedName>
        <fullName evidence="2">Uncharacterized protein</fullName>
    </submittedName>
</protein>
<evidence type="ECO:0000313" key="2">
    <source>
        <dbReference type="EnsemblPlants" id="TuG1812G0100000848.01.T01"/>
    </source>
</evidence>
<proteinExistence type="predicted"/>
<feature type="region of interest" description="Disordered" evidence="1">
    <location>
        <begin position="1"/>
        <end position="30"/>
    </location>
</feature>
<dbReference type="Gramene" id="TuG1812G0100000848.01.T01">
    <property type="protein sequence ID" value="TuG1812G0100000848.01.T01"/>
    <property type="gene ID" value="TuG1812G0100000848.01"/>
</dbReference>
<dbReference type="AlphaFoldDB" id="A0A8R7P4I9"/>
<name>A0A8R7P4I9_TRIUA</name>
<sequence length="59" mass="6085">MGRWPASDAAGNAAGTQPGPAHGGEPSCRGPRLLLLPYESEAVPVCSARSGARVHEAWM</sequence>
<reference evidence="2" key="2">
    <citation type="submission" date="2018-03" db="EMBL/GenBank/DDBJ databases">
        <title>The Triticum urartu genome reveals the dynamic nature of wheat genome evolution.</title>
        <authorList>
            <person name="Ling H."/>
            <person name="Ma B."/>
            <person name="Shi X."/>
            <person name="Liu H."/>
            <person name="Dong L."/>
            <person name="Sun H."/>
            <person name="Cao Y."/>
            <person name="Gao Q."/>
            <person name="Zheng S."/>
            <person name="Li Y."/>
            <person name="Yu Y."/>
            <person name="Du H."/>
            <person name="Qi M."/>
            <person name="Li Y."/>
            <person name="Yu H."/>
            <person name="Cui Y."/>
            <person name="Wang N."/>
            <person name="Chen C."/>
            <person name="Wu H."/>
            <person name="Zhao Y."/>
            <person name="Zhang J."/>
            <person name="Li Y."/>
            <person name="Zhou W."/>
            <person name="Zhang B."/>
            <person name="Hu W."/>
            <person name="Eijk M."/>
            <person name="Tang J."/>
            <person name="Witsenboer H."/>
            <person name="Zhao S."/>
            <person name="Li Z."/>
            <person name="Zhang A."/>
            <person name="Wang D."/>
            <person name="Liang C."/>
        </authorList>
    </citation>
    <scope>NUCLEOTIDE SEQUENCE [LARGE SCALE GENOMIC DNA]</scope>
    <source>
        <strain evidence="2">cv. G1812</strain>
    </source>
</reference>